<dbReference type="RefSeq" id="WP_346105935.1">
    <property type="nucleotide sequence ID" value="NZ_BAAAOD010000049.1"/>
</dbReference>
<organism evidence="2 3">
    <name type="scientific">Pseudonocardia alni subsp. carboxydivorans</name>
    <dbReference type="NCBI Taxonomy" id="415010"/>
    <lineage>
        <taxon>Bacteria</taxon>
        <taxon>Bacillati</taxon>
        <taxon>Actinomycetota</taxon>
        <taxon>Actinomycetes</taxon>
        <taxon>Pseudonocardiales</taxon>
        <taxon>Pseudonocardiaceae</taxon>
        <taxon>Pseudonocardia</taxon>
    </lineage>
</organism>
<evidence type="ECO:0000313" key="3">
    <source>
        <dbReference type="Proteomes" id="UP001367513"/>
    </source>
</evidence>
<evidence type="ECO:0000313" key="2">
    <source>
        <dbReference type="EMBL" id="MEK6464960.1"/>
    </source>
</evidence>
<keyword evidence="3" id="KW-1185">Reference proteome</keyword>
<dbReference type="InterPro" id="IPR007044">
    <property type="entry name" value="Cyclodeamin/CycHdrlase"/>
</dbReference>
<name>A0ABU9AEW4_PSEA5</name>
<gene>
    <name evidence="2" type="ORF">WG925_14540</name>
</gene>
<dbReference type="Gene3D" id="1.20.120.680">
    <property type="entry name" value="Formiminotetrahydrofolate cyclodeaminase monomer, up-and-down helical bundle"/>
    <property type="match status" value="1"/>
</dbReference>
<protein>
    <submittedName>
        <fullName evidence="2">Cyclodeaminase/cyclohydrolase family protein</fullName>
    </submittedName>
</protein>
<reference evidence="2 3" key="1">
    <citation type="submission" date="2024-03" db="EMBL/GenBank/DDBJ databases">
        <title>Draft genome sequence of Pseudonocardia carboxydivorans JCM 14827.</title>
        <authorList>
            <person name="Duangmal K."/>
        </authorList>
    </citation>
    <scope>NUCLEOTIDE SEQUENCE [LARGE SCALE GENOMIC DNA]</scope>
    <source>
        <strain evidence="2 3">JCM 14827</strain>
    </source>
</reference>
<sequence length="206" mass="21609">MRSDTLDRFLWDLAARVPAPGGGATAGLHLAQAAALLGMVARYTDGERHAEHADAVLDIRNRADALRITGLGLAEDDARAFGAVGAAYALPRDTEEAKRVRTAAIAAALVEAGRIPAQVIRVAEQVVDLAERLRPIGNPNVISDVGAAADAARAAASTARLNVEINLAGLTDPPARSELSAALTGVDDLLRRADTVTDDVREQIRR</sequence>
<dbReference type="Pfam" id="PF04961">
    <property type="entry name" value="FTCD_C"/>
    <property type="match status" value="1"/>
</dbReference>
<comment type="caution">
    <text evidence="2">The sequence shown here is derived from an EMBL/GenBank/DDBJ whole genome shotgun (WGS) entry which is preliminary data.</text>
</comment>
<evidence type="ECO:0000259" key="1">
    <source>
        <dbReference type="Pfam" id="PF04961"/>
    </source>
</evidence>
<proteinExistence type="predicted"/>
<dbReference type="SUPFAM" id="SSF101262">
    <property type="entry name" value="Methenyltetrahydrofolate cyclohydrolase-like"/>
    <property type="match status" value="1"/>
</dbReference>
<accession>A0ABU9AEW4</accession>
<feature type="domain" description="Cyclodeaminase/cyclohydrolase" evidence="1">
    <location>
        <begin position="5"/>
        <end position="181"/>
    </location>
</feature>
<dbReference type="EMBL" id="JBBPIX010000006">
    <property type="protein sequence ID" value="MEK6464960.1"/>
    <property type="molecule type" value="Genomic_DNA"/>
</dbReference>
<dbReference type="InterPro" id="IPR036178">
    <property type="entry name" value="Formintransfe-cycloase-like_sf"/>
</dbReference>
<dbReference type="Proteomes" id="UP001367513">
    <property type="component" value="Unassembled WGS sequence"/>
</dbReference>